<gene>
    <name evidence="1" type="ORF">CEXT_443111</name>
</gene>
<proteinExistence type="predicted"/>
<keyword evidence="2" id="KW-1185">Reference proteome</keyword>
<organism evidence="1 2">
    <name type="scientific">Caerostris extrusa</name>
    <name type="common">Bark spider</name>
    <name type="synonym">Caerostris bankana</name>
    <dbReference type="NCBI Taxonomy" id="172846"/>
    <lineage>
        <taxon>Eukaryota</taxon>
        <taxon>Metazoa</taxon>
        <taxon>Ecdysozoa</taxon>
        <taxon>Arthropoda</taxon>
        <taxon>Chelicerata</taxon>
        <taxon>Arachnida</taxon>
        <taxon>Araneae</taxon>
        <taxon>Araneomorphae</taxon>
        <taxon>Entelegynae</taxon>
        <taxon>Araneoidea</taxon>
        <taxon>Araneidae</taxon>
        <taxon>Caerostris</taxon>
    </lineage>
</organism>
<comment type="caution">
    <text evidence="1">The sequence shown here is derived from an EMBL/GenBank/DDBJ whole genome shotgun (WGS) entry which is preliminary data.</text>
</comment>
<protein>
    <submittedName>
        <fullName evidence="1">Uncharacterized protein</fullName>
    </submittedName>
</protein>
<reference evidence="1 2" key="1">
    <citation type="submission" date="2021-06" db="EMBL/GenBank/DDBJ databases">
        <title>Caerostris extrusa draft genome.</title>
        <authorList>
            <person name="Kono N."/>
            <person name="Arakawa K."/>
        </authorList>
    </citation>
    <scope>NUCLEOTIDE SEQUENCE [LARGE SCALE GENOMIC DNA]</scope>
</reference>
<evidence type="ECO:0000313" key="2">
    <source>
        <dbReference type="Proteomes" id="UP001054945"/>
    </source>
</evidence>
<accession>A0AAV4NRV5</accession>
<sequence length="79" mass="9231">MFPSKIEMGRSFRNETELCIGINLSRYFNAKSMNCRFGGRAQPAFRELNVSLNDAMNSFKQCSLRFRPLRYNVWLNGTK</sequence>
<dbReference type="Proteomes" id="UP001054945">
    <property type="component" value="Unassembled WGS sequence"/>
</dbReference>
<dbReference type="EMBL" id="BPLR01003585">
    <property type="protein sequence ID" value="GIX86411.1"/>
    <property type="molecule type" value="Genomic_DNA"/>
</dbReference>
<dbReference type="AlphaFoldDB" id="A0AAV4NRV5"/>
<name>A0AAV4NRV5_CAEEX</name>
<evidence type="ECO:0000313" key="1">
    <source>
        <dbReference type="EMBL" id="GIX86411.1"/>
    </source>
</evidence>